<keyword evidence="11" id="KW-0902">Two-component regulatory system</keyword>
<protein>
    <recommendedName>
        <fullName evidence="3">histidine kinase</fullName>
        <ecNumber evidence="3">2.7.13.3</ecNumber>
    </recommendedName>
</protein>
<keyword evidence="9" id="KW-0067">ATP-binding</keyword>
<evidence type="ECO:0000259" key="17">
    <source>
        <dbReference type="PROSITE" id="PS50112"/>
    </source>
</evidence>
<dbReference type="SMART" id="SM00387">
    <property type="entry name" value="HATPase_c"/>
    <property type="match status" value="1"/>
</dbReference>
<dbReference type="InterPro" id="IPR000700">
    <property type="entry name" value="PAS-assoc_C"/>
</dbReference>
<dbReference type="Gene3D" id="1.10.287.130">
    <property type="match status" value="1"/>
</dbReference>
<feature type="domain" description="Histidine kinase" evidence="15">
    <location>
        <begin position="672"/>
        <end position="897"/>
    </location>
</feature>
<dbReference type="PROSITE" id="PS51257">
    <property type="entry name" value="PROKAR_LIPOPROTEIN"/>
    <property type="match status" value="1"/>
</dbReference>
<dbReference type="PROSITE" id="PS50109">
    <property type="entry name" value="HIS_KIN"/>
    <property type="match status" value="1"/>
</dbReference>
<dbReference type="SMART" id="SM01079">
    <property type="entry name" value="CHASE"/>
    <property type="match status" value="1"/>
</dbReference>
<dbReference type="SUPFAM" id="SSF55785">
    <property type="entry name" value="PYP-like sensor domain (PAS domain)"/>
    <property type="match status" value="2"/>
</dbReference>
<feature type="domain" description="CHASE" evidence="19">
    <location>
        <begin position="67"/>
        <end position="234"/>
    </location>
</feature>
<dbReference type="Proteomes" id="UP000005824">
    <property type="component" value="Unassembled WGS sequence"/>
</dbReference>
<dbReference type="Gene3D" id="2.10.70.100">
    <property type="match status" value="1"/>
</dbReference>
<dbReference type="InterPro" id="IPR005467">
    <property type="entry name" value="His_kinase_dom"/>
</dbReference>
<evidence type="ECO:0000256" key="14">
    <source>
        <dbReference type="SAM" id="Phobius"/>
    </source>
</evidence>
<feature type="domain" description="PAS" evidence="17">
    <location>
        <begin position="523"/>
        <end position="595"/>
    </location>
</feature>
<reference evidence="20 21" key="1">
    <citation type="journal article" date="2011" name="J. Bacteriol.">
        <title>Genome sequence of Chthoniobacter flavus Ellin428, an aerobic heterotrophic soil bacterium.</title>
        <authorList>
            <person name="Kant R."/>
            <person name="van Passel M.W."/>
            <person name="Palva A."/>
            <person name="Lucas S."/>
            <person name="Lapidus A."/>
            <person name="Glavina Del Rio T."/>
            <person name="Dalin E."/>
            <person name="Tice H."/>
            <person name="Bruce D."/>
            <person name="Goodwin L."/>
            <person name="Pitluck S."/>
            <person name="Larimer F.W."/>
            <person name="Land M.L."/>
            <person name="Hauser L."/>
            <person name="Sangwan P."/>
            <person name="de Vos W.M."/>
            <person name="Janssen P.H."/>
            <person name="Smidt H."/>
        </authorList>
    </citation>
    <scope>NUCLEOTIDE SEQUENCE [LARGE SCALE GENOMIC DNA]</scope>
    <source>
        <strain evidence="20 21">Ellin428</strain>
    </source>
</reference>
<keyword evidence="7" id="KW-0547">Nucleotide-binding</keyword>
<keyword evidence="4 13" id="KW-0597">Phosphoprotein</keyword>
<dbReference type="InterPro" id="IPR004358">
    <property type="entry name" value="Sig_transdc_His_kin-like_C"/>
</dbReference>
<feature type="domain" description="Response regulatory" evidence="16">
    <location>
        <begin position="918"/>
        <end position="1034"/>
    </location>
</feature>
<evidence type="ECO:0000256" key="1">
    <source>
        <dbReference type="ARBA" id="ARBA00000085"/>
    </source>
</evidence>
<name>B4CYV6_9BACT</name>
<evidence type="ECO:0000259" key="19">
    <source>
        <dbReference type="PROSITE" id="PS50839"/>
    </source>
</evidence>
<dbReference type="Pfam" id="PF00512">
    <property type="entry name" value="HisKA"/>
    <property type="match status" value="1"/>
</dbReference>
<keyword evidence="10 14" id="KW-1133">Transmembrane helix</keyword>
<dbReference type="CDD" id="cd00156">
    <property type="entry name" value="REC"/>
    <property type="match status" value="1"/>
</dbReference>
<dbReference type="SMART" id="SM00086">
    <property type="entry name" value="PAC"/>
    <property type="match status" value="2"/>
</dbReference>
<dbReference type="Pfam" id="PF08447">
    <property type="entry name" value="PAS_3"/>
    <property type="match status" value="1"/>
</dbReference>
<dbReference type="InParanoid" id="B4CYV6"/>
<dbReference type="PANTHER" id="PTHR43065">
    <property type="entry name" value="SENSOR HISTIDINE KINASE"/>
    <property type="match status" value="1"/>
</dbReference>
<evidence type="ECO:0000256" key="2">
    <source>
        <dbReference type="ARBA" id="ARBA00004370"/>
    </source>
</evidence>
<sequence precursor="true">MRILTLGCIVLLGMSCALVAFFLTRNSERERAEQEFAWRTRRHLEALRVNLERSEECLYTLRDLFQSTGGVSYSEFQRTAQDLRRRHQGVQQLQWVPRIKAEDRATFEAFARSTVSPTFEIIEGDEEHHVNVRAAPRAEYAPVMYVDPKSGNEASFGIDSYRGTHQQTIFHARDTGTIAATRRILLRGKTTEYGWACFLPLYAKGPGPTTTEARRERLLGYIVGTFRLTDWIASSFPETKSSAVEAMIVDETPGTPERFLVSFSGGVARTPPPNGEAAFATGLRSAAKLSVGGRDWTVLFRASPAWLSAQATPYSYAAPFVVLLITALVAFLVHHIQRRAEVVGRLVEERTAALHAVEETLRGDIRRRELVESALRKSEDRYRAFVGQSTEGIWCFEHETPISTHLPAEEQIDLMYRNARLTECNDVMARIYGHERSDQIIGAPLDSFAPREDPQNIAFLRAFIENRYRVVEWEMREVDKDGTPRFFLSNQTGIIEDGLLKRVWGTRREITERKREAELQAQQATRLRLAVSAASLGTWDWDLATQRVLWSPETERMFGLAPGTFDGTLQTYMSFLFPEDRERIGIIIRHALETPGETGTDYDLHIQRPDGTTRWLVARGAVLRDVTGKPVRMLGTVMDVTHQRLAEEERVRMERKLQEGQKLESLGVLAGGIAHDFNNLLTGILGNASFARMDIPANSPAQPSLEQVEIAAQRAAELCKQMLAYSGKGRFVVQRLDLSSLVRETSDLLQVSISKNCVMKFALAEDLPAINADATQIRQIIMNLVINASEAIGDRSGSISVTTGVMDADRAYLSEAHLSPNIPEGEYAFLEVSDNGTGMTPETRAKIFDPFFTTKFTGRGLGLAAVLGIVRGHSGALKVNSEVGRGTIFKLLLPCADGPSENTSALPSPLITWRGSGTMLVVDDEDTVRATMTRMLERVGFDVLQAANGHQALEIFHREEEKIVGVLLDLTMPLLDGNATFTELRRCDPDVRVLLMSGFNEQDAVHRFAGKGLAGFIQKPFKPETLYSKLQSIFENEPSREKAEPLA</sequence>
<keyword evidence="6 14" id="KW-0812">Transmembrane</keyword>
<evidence type="ECO:0000256" key="9">
    <source>
        <dbReference type="ARBA" id="ARBA00022840"/>
    </source>
</evidence>
<evidence type="ECO:0000313" key="21">
    <source>
        <dbReference type="Proteomes" id="UP000005824"/>
    </source>
</evidence>
<proteinExistence type="predicted"/>
<keyword evidence="12 14" id="KW-0472">Membrane</keyword>
<dbReference type="InterPro" id="IPR036097">
    <property type="entry name" value="HisK_dim/P_sf"/>
</dbReference>
<feature type="transmembrane region" description="Helical" evidence="14">
    <location>
        <begin position="314"/>
        <end position="333"/>
    </location>
</feature>
<dbReference type="EC" id="2.7.13.3" evidence="3"/>
<dbReference type="SUPFAM" id="SSF52172">
    <property type="entry name" value="CheY-like"/>
    <property type="match status" value="1"/>
</dbReference>
<evidence type="ECO:0000256" key="10">
    <source>
        <dbReference type="ARBA" id="ARBA00022989"/>
    </source>
</evidence>
<accession>B4CYV6</accession>
<dbReference type="InterPro" id="IPR042240">
    <property type="entry name" value="CHASE_sf"/>
</dbReference>
<evidence type="ECO:0000259" key="18">
    <source>
        <dbReference type="PROSITE" id="PS50113"/>
    </source>
</evidence>
<evidence type="ECO:0000313" key="20">
    <source>
        <dbReference type="EMBL" id="EDY20647.1"/>
    </source>
</evidence>
<dbReference type="GO" id="GO:0000155">
    <property type="term" value="F:phosphorelay sensor kinase activity"/>
    <property type="evidence" value="ECO:0007669"/>
    <property type="project" value="InterPro"/>
</dbReference>
<dbReference type="SUPFAM" id="SSF47384">
    <property type="entry name" value="Homodimeric domain of signal transducing histidine kinase"/>
    <property type="match status" value="1"/>
</dbReference>
<dbReference type="InterPro" id="IPR000014">
    <property type="entry name" value="PAS"/>
</dbReference>
<dbReference type="Gene3D" id="3.40.50.2300">
    <property type="match status" value="1"/>
</dbReference>
<evidence type="ECO:0000256" key="7">
    <source>
        <dbReference type="ARBA" id="ARBA00022741"/>
    </source>
</evidence>
<comment type="subcellular location">
    <subcellularLocation>
        <location evidence="2">Membrane</location>
    </subcellularLocation>
</comment>
<dbReference type="InterPro" id="IPR001789">
    <property type="entry name" value="Sig_transdc_resp-reg_receiver"/>
</dbReference>
<comment type="catalytic activity">
    <reaction evidence="1">
        <text>ATP + protein L-histidine = ADP + protein N-phospho-L-histidine.</text>
        <dbReference type="EC" id="2.7.13.3"/>
    </reaction>
</comment>
<dbReference type="PROSITE" id="PS50839">
    <property type="entry name" value="CHASE"/>
    <property type="match status" value="1"/>
</dbReference>
<keyword evidence="8 20" id="KW-0418">Kinase</keyword>
<dbReference type="SUPFAM" id="SSF55874">
    <property type="entry name" value="ATPase domain of HSP90 chaperone/DNA topoisomerase II/histidine kinase"/>
    <property type="match status" value="1"/>
</dbReference>
<feature type="modified residue" description="4-aspartylphosphate" evidence="13">
    <location>
        <position position="969"/>
    </location>
</feature>
<dbReference type="Pfam" id="PF00072">
    <property type="entry name" value="Response_reg"/>
    <property type="match status" value="1"/>
</dbReference>
<dbReference type="CDD" id="cd00130">
    <property type="entry name" value="PAS"/>
    <property type="match status" value="1"/>
</dbReference>
<feature type="domain" description="PAC" evidence="18">
    <location>
        <begin position="600"/>
        <end position="652"/>
    </location>
</feature>
<evidence type="ECO:0000256" key="11">
    <source>
        <dbReference type="ARBA" id="ARBA00023012"/>
    </source>
</evidence>
<dbReference type="SMART" id="SM00388">
    <property type="entry name" value="HisKA"/>
    <property type="match status" value="1"/>
</dbReference>
<dbReference type="InterPro" id="IPR013655">
    <property type="entry name" value="PAS_fold_3"/>
</dbReference>
<dbReference type="eggNOG" id="COG2461">
    <property type="taxonomic scope" value="Bacteria"/>
</dbReference>
<evidence type="ECO:0000256" key="3">
    <source>
        <dbReference type="ARBA" id="ARBA00012438"/>
    </source>
</evidence>
<gene>
    <name evidence="20" type="ORF">CfE428DRAFT_1844</name>
</gene>
<dbReference type="InterPro" id="IPR036890">
    <property type="entry name" value="HATPase_C_sf"/>
</dbReference>
<dbReference type="GO" id="GO:0005524">
    <property type="term" value="F:ATP binding"/>
    <property type="evidence" value="ECO:0007669"/>
    <property type="project" value="UniProtKB-KW"/>
</dbReference>
<keyword evidence="21" id="KW-1185">Reference proteome</keyword>
<dbReference type="PROSITE" id="PS50113">
    <property type="entry name" value="PAC"/>
    <property type="match status" value="1"/>
</dbReference>
<dbReference type="PROSITE" id="PS50110">
    <property type="entry name" value="RESPONSE_REGULATORY"/>
    <property type="match status" value="1"/>
</dbReference>
<evidence type="ECO:0000259" key="16">
    <source>
        <dbReference type="PROSITE" id="PS50110"/>
    </source>
</evidence>
<dbReference type="PRINTS" id="PR00344">
    <property type="entry name" value="BCTRLSENSOR"/>
</dbReference>
<comment type="caution">
    <text evidence="20">The sequence shown here is derived from an EMBL/GenBank/DDBJ whole genome shotgun (WGS) entry which is preliminary data.</text>
</comment>
<dbReference type="Gene3D" id="3.30.450.20">
    <property type="entry name" value="PAS domain"/>
    <property type="match status" value="2"/>
</dbReference>
<dbReference type="SMART" id="SM00091">
    <property type="entry name" value="PAS"/>
    <property type="match status" value="1"/>
</dbReference>
<dbReference type="InterPro" id="IPR011006">
    <property type="entry name" value="CheY-like_superfamily"/>
</dbReference>
<evidence type="ECO:0000256" key="8">
    <source>
        <dbReference type="ARBA" id="ARBA00022777"/>
    </source>
</evidence>
<dbReference type="GO" id="GO:0016020">
    <property type="term" value="C:membrane"/>
    <property type="evidence" value="ECO:0007669"/>
    <property type="project" value="UniProtKB-SubCell"/>
</dbReference>
<dbReference type="Gene3D" id="3.30.450.350">
    <property type="entry name" value="CHASE domain"/>
    <property type="match status" value="1"/>
</dbReference>
<dbReference type="CDD" id="cd00082">
    <property type="entry name" value="HisKA"/>
    <property type="match status" value="1"/>
</dbReference>
<dbReference type="PROSITE" id="PS50112">
    <property type="entry name" value="PAS"/>
    <property type="match status" value="1"/>
</dbReference>
<dbReference type="InterPro" id="IPR003594">
    <property type="entry name" value="HATPase_dom"/>
</dbReference>
<dbReference type="NCBIfam" id="TIGR00229">
    <property type="entry name" value="sensory_box"/>
    <property type="match status" value="2"/>
</dbReference>
<dbReference type="SMART" id="SM00448">
    <property type="entry name" value="REC"/>
    <property type="match status" value="1"/>
</dbReference>
<dbReference type="AlphaFoldDB" id="B4CYV6"/>
<dbReference type="STRING" id="497964.CfE428DRAFT_1844"/>
<evidence type="ECO:0000259" key="15">
    <source>
        <dbReference type="PROSITE" id="PS50109"/>
    </source>
</evidence>
<dbReference type="Gene3D" id="3.30.565.10">
    <property type="entry name" value="Histidine kinase-like ATPase, C-terminal domain"/>
    <property type="match status" value="1"/>
</dbReference>
<dbReference type="Pfam" id="PF13426">
    <property type="entry name" value="PAS_9"/>
    <property type="match status" value="1"/>
</dbReference>
<dbReference type="InterPro" id="IPR006189">
    <property type="entry name" value="CHASE_dom"/>
</dbReference>
<dbReference type="InterPro" id="IPR035965">
    <property type="entry name" value="PAS-like_dom_sf"/>
</dbReference>
<dbReference type="PANTHER" id="PTHR43065:SF46">
    <property type="entry name" value="C4-DICARBOXYLATE TRANSPORT SENSOR PROTEIN DCTB"/>
    <property type="match status" value="1"/>
</dbReference>
<dbReference type="InterPro" id="IPR001610">
    <property type="entry name" value="PAC"/>
</dbReference>
<evidence type="ECO:0000256" key="6">
    <source>
        <dbReference type="ARBA" id="ARBA00022692"/>
    </source>
</evidence>
<dbReference type="Pfam" id="PF03924">
    <property type="entry name" value="CHASE"/>
    <property type="match status" value="1"/>
</dbReference>
<evidence type="ECO:0000256" key="13">
    <source>
        <dbReference type="PROSITE-ProRule" id="PRU00169"/>
    </source>
</evidence>
<dbReference type="Pfam" id="PF02518">
    <property type="entry name" value="HATPase_c"/>
    <property type="match status" value="1"/>
</dbReference>
<evidence type="ECO:0000256" key="5">
    <source>
        <dbReference type="ARBA" id="ARBA00022679"/>
    </source>
</evidence>
<organism evidence="20 21">
    <name type="scientific">Chthoniobacter flavus Ellin428</name>
    <dbReference type="NCBI Taxonomy" id="497964"/>
    <lineage>
        <taxon>Bacteria</taxon>
        <taxon>Pseudomonadati</taxon>
        <taxon>Verrucomicrobiota</taxon>
        <taxon>Spartobacteria</taxon>
        <taxon>Chthoniobacterales</taxon>
        <taxon>Chthoniobacteraceae</taxon>
        <taxon>Chthoniobacter</taxon>
    </lineage>
</organism>
<dbReference type="EMBL" id="ABVL01000004">
    <property type="protein sequence ID" value="EDY20647.1"/>
    <property type="molecule type" value="Genomic_DNA"/>
</dbReference>
<dbReference type="eggNOG" id="COG4191">
    <property type="taxonomic scope" value="Bacteria"/>
</dbReference>
<dbReference type="InterPro" id="IPR003661">
    <property type="entry name" value="HisK_dim/P_dom"/>
</dbReference>
<evidence type="ECO:0000256" key="12">
    <source>
        <dbReference type="ARBA" id="ARBA00023136"/>
    </source>
</evidence>
<keyword evidence="5" id="KW-0808">Transferase</keyword>
<evidence type="ECO:0000256" key="4">
    <source>
        <dbReference type="ARBA" id="ARBA00022553"/>
    </source>
</evidence>